<evidence type="ECO:0000256" key="6">
    <source>
        <dbReference type="SAM" id="MobiDB-lite"/>
    </source>
</evidence>
<dbReference type="InterPro" id="IPR008921">
    <property type="entry name" value="DNA_pol3_clamp-load_cplx_C"/>
</dbReference>
<evidence type="ECO:0000256" key="5">
    <source>
        <dbReference type="ARBA" id="ARBA00023136"/>
    </source>
</evidence>
<keyword evidence="3 7" id="KW-0812">Transmembrane</keyword>
<evidence type="ECO:0000313" key="10">
    <source>
        <dbReference type="Proteomes" id="UP001519295"/>
    </source>
</evidence>
<evidence type="ECO:0000256" key="4">
    <source>
        <dbReference type="ARBA" id="ARBA00022989"/>
    </source>
</evidence>
<keyword evidence="10" id="KW-1185">Reference proteome</keyword>
<dbReference type="NCBIfam" id="TIGR01128">
    <property type="entry name" value="holA"/>
    <property type="match status" value="1"/>
</dbReference>
<feature type="compositionally biased region" description="Basic residues" evidence="6">
    <location>
        <begin position="802"/>
        <end position="815"/>
    </location>
</feature>
<feature type="transmembrane region" description="Helical" evidence="7">
    <location>
        <begin position="360"/>
        <end position="381"/>
    </location>
</feature>
<feature type="region of interest" description="Disordered" evidence="6">
    <location>
        <begin position="1247"/>
        <end position="1277"/>
    </location>
</feature>
<feature type="transmembrane region" description="Helical" evidence="7">
    <location>
        <begin position="261"/>
        <end position="283"/>
    </location>
</feature>
<comment type="subcellular location">
    <subcellularLocation>
        <location evidence="1">Cell membrane</location>
        <topology evidence="1">Multi-pass membrane protein</topology>
    </subcellularLocation>
</comment>
<feature type="transmembrane region" description="Helical" evidence="7">
    <location>
        <begin position="508"/>
        <end position="526"/>
    </location>
</feature>
<proteinExistence type="predicted"/>
<feature type="transmembrane region" description="Helical" evidence="7">
    <location>
        <begin position="24"/>
        <end position="57"/>
    </location>
</feature>
<dbReference type="SUPFAM" id="SSF52540">
    <property type="entry name" value="P-loop containing nucleoside triphosphate hydrolases"/>
    <property type="match status" value="1"/>
</dbReference>
<keyword evidence="2" id="KW-1003">Cell membrane</keyword>
<evidence type="ECO:0000313" key="9">
    <source>
        <dbReference type="EMBL" id="MBP2366693.1"/>
    </source>
</evidence>
<dbReference type="SUPFAM" id="SSF48019">
    <property type="entry name" value="post-AAA+ oligomerization domain-like"/>
    <property type="match status" value="1"/>
</dbReference>
<feature type="transmembrane region" description="Helical" evidence="7">
    <location>
        <begin position="337"/>
        <end position="354"/>
    </location>
</feature>
<feature type="transmembrane region" description="Helical" evidence="7">
    <location>
        <begin position="292"/>
        <end position="308"/>
    </location>
</feature>
<name>A0ABS4VRY8_9PSEU</name>
<keyword evidence="4 7" id="KW-1133">Transmembrane helix</keyword>
<dbReference type="InterPro" id="IPR005790">
    <property type="entry name" value="DNA_polIII_delta"/>
</dbReference>
<dbReference type="Gene3D" id="3.60.15.10">
    <property type="entry name" value="Ribonuclease Z/Hydroxyacylglutathione hydrolase-like"/>
    <property type="match status" value="1"/>
</dbReference>
<dbReference type="SMART" id="SM00849">
    <property type="entry name" value="Lactamase_B"/>
    <property type="match status" value="1"/>
</dbReference>
<dbReference type="CDD" id="cd07731">
    <property type="entry name" value="ComA-like_MBL-fold"/>
    <property type="match status" value="1"/>
</dbReference>
<feature type="transmembrane region" description="Helical" evidence="7">
    <location>
        <begin position="417"/>
        <end position="443"/>
    </location>
</feature>
<evidence type="ECO:0000259" key="8">
    <source>
        <dbReference type="SMART" id="SM00849"/>
    </source>
</evidence>
<accession>A0ABS4VRY8</accession>
<dbReference type="Gene3D" id="1.20.272.10">
    <property type="match status" value="1"/>
</dbReference>
<dbReference type="InterPro" id="IPR035681">
    <property type="entry name" value="ComA-like_MBL"/>
</dbReference>
<dbReference type="Proteomes" id="UP001519295">
    <property type="component" value="Unassembled WGS sequence"/>
</dbReference>
<dbReference type="InterPro" id="IPR004477">
    <property type="entry name" value="ComEC_N"/>
</dbReference>
<feature type="transmembrane region" description="Helical" evidence="7">
    <location>
        <begin position="450"/>
        <end position="469"/>
    </location>
</feature>
<sequence>MSRREDEADERPAPPDLRLVPVALATWAAVLCGLLGGPAGGIAAVLVAATGVLTALLRARISARAAAPASTVLAAGGCAVIAAVLVTAHASALVGHPLRAPADRGAAAEVRVVLTDDPRVLRSAGGGGPSAARATALVPAELVSATAGDTRYATGGKILLLAPADTWTGLLPGQEASAAGLLAPAQRPDLTVAVLRVRTPPQDVTAPPWWQTGAGTLRDGLRDAAGSALAEAPAGLLPGLAIGDTRAQLPETEQDFRTAGLAHLVAVSGANVAIVTGAVLLLLRALRTDPRLAALAALLALIGFVVLARPSPSVLRAAVMGSVVLLAFAAGRARSAVPALAAAVLGLLLYDPALAVDAGFALSVVATGALVLLGPGWTAALKRRGVPSGPAEALVVPVAAALATAPLIAGLNGQIGLVTVVANLLAAPAVAPATVLGVLGAVLSAVSPEAAWLCAWLAGPFVHWLVLVADRAAAVPGATVPWPAGAGGALLLTGLLLGLLAMGRVPRLRVLLVALLVGLLVVLVPTRFAPPGWPPTGWRVIACDVGQGDALVLATGAPGHAVLVDTGPTDDAVDACLDRLGVRVLELVVITHFHADHDGGLAGALRGRAAGGVAVGPVRDPAAALRDVARIAGAAGAPVVGLARGAVLGWPELRLDVLGPVHPPSSVDGEDGTAVNDGSLVIRASTPAGTLLLTGDVELAAQDDLLASGADLRADVLKMPHHGSRKTVPRLLDVVRPRAALISVGNGNTYRHPNPELVDRLLRSGVVVGRTDHAGDVAVTGDDPGGLTLVARGDPRPAPGGRGRRTPGGRGRRTRGGRDHRTAGGRARGAGPGTLRPGTLRPGSPAAGSAPLCQRLAHGGAGRGHRRGRADLAGDGVEGLQPVTGDHQDGLGIRVELPGLEQLPRGRDRDTARGLGEHALGLGQQPDPRDDLLVGHVTDRAARAAHRVQDVRAVRGVADRQRARDGVRLLGLDHVVPLLEGPRDRRAAGGLGPEHRVRRRLDQAQRGQLGEPLVDLGELGAGRDRDHDLPGQPPAELLGDLVAEGLGALGVVRADVDVHERPVLVLGGQLGGEPVHVVVVAVHREQRAAVDGSGDDLRLLQGGRDQHDRVPARASGSGPDGVGQVAGRGAAEHREAELARCGQGHRDHPVLERVGGVAGVVLDPQLPDAERLREVVGLDEPGQAGLGVAVLVHGGRHREQVLVAPDRLRPGLDRGPGHRGEVVGHLERAETPHTGELGRERDLVPALPAGQGARGTQVVGGGFGRSSESHVISSSVPPMAAGRNWHRVRRRPAARECAAGRIVVRRRLPGLQRAVPSAPLDEPYSVVAGRDRPSEQHATGRGVRLASNGAEGGHGSPAVGGVRHDGGVSRTGDSTPPAPLQLIVGEEEFLAERAVSDLVRRVREHDSEVELRRFRTSEVIPDELAGHLSPSLFAEGRVIVLTHAQDATKDMVAAVARYAKDPAESIVLVAQHAGGAKGKALLDLMRKSGAHVTTCARITRADERSDFVHAEVRRHGGSITPGALAVLVEAVGSDLRELAAAAGQLVADTGGKIDEAGVRRYHRGRAESSGFAVADAAVAGDRRGALEALRWALVLGVPHVLIADALADSVRTLAKVGSAGRGDPNRLAGELGMPPWKIRKAQGLVRQWRPEQLAVAIAATARVNADVKGVAADPGYALERAVLAVVGARGAR</sequence>
<feature type="region of interest" description="Disordered" evidence="6">
    <location>
        <begin position="1091"/>
        <end position="1126"/>
    </location>
</feature>
<feature type="domain" description="Metallo-beta-lactamase" evidence="8">
    <location>
        <begin position="547"/>
        <end position="746"/>
    </location>
</feature>
<dbReference type="EMBL" id="JAGINU010000001">
    <property type="protein sequence ID" value="MBP2366693.1"/>
    <property type="molecule type" value="Genomic_DNA"/>
</dbReference>
<evidence type="ECO:0000256" key="7">
    <source>
        <dbReference type="SAM" id="Phobius"/>
    </source>
</evidence>
<evidence type="ECO:0000256" key="2">
    <source>
        <dbReference type="ARBA" id="ARBA00022475"/>
    </source>
</evidence>
<evidence type="ECO:0000256" key="3">
    <source>
        <dbReference type="ARBA" id="ARBA00022692"/>
    </source>
</evidence>
<feature type="transmembrane region" description="Helical" evidence="7">
    <location>
        <begin position="481"/>
        <end position="501"/>
    </location>
</feature>
<protein>
    <submittedName>
        <fullName evidence="9">DNA internalization-related competence protein ComEC/Rec2/DNA polymerase III delta subunit</fullName>
    </submittedName>
</protein>
<dbReference type="SUPFAM" id="SSF56281">
    <property type="entry name" value="Metallo-hydrolase/oxidoreductase"/>
    <property type="match status" value="1"/>
</dbReference>
<feature type="region of interest" description="Disordered" evidence="6">
    <location>
        <begin position="1323"/>
        <end position="1379"/>
    </location>
</feature>
<dbReference type="InterPro" id="IPR036866">
    <property type="entry name" value="RibonucZ/Hydroxyglut_hydro"/>
</dbReference>
<keyword evidence="5 7" id="KW-0472">Membrane</keyword>
<reference evidence="9 10" key="1">
    <citation type="submission" date="2021-03" db="EMBL/GenBank/DDBJ databases">
        <title>Sequencing the genomes of 1000 actinobacteria strains.</title>
        <authorList>
            <person name="Klenk H.-P."/>
        </authorList>
    </citation>
    <scope>NUCLEOTIDE SEQUENCE [LARGE SCALE GENOMIC DNA]</scope>
    <source>
        <strain evidence="9 10">DSM 45256</strain>
    </source>
</reference>
<feature type="transmembrane region" description="Helical" evidence="7">
    <location>
        <begin position="69"/>
        <end position="94"/>
    </location>
</feature>
<dbReference type="Gene3D" id="3.40.50.300">
    <property type="entry name" value="P-loop containing nucleotide triphosphate hydrolases"/>
    <property type="match status" value="1"/>
</dbReference>
<comment type="caution">
    <text evidence="9">The sequence shown here is derived from an EMBL/GenBank/DDBJ whole genome shotgun (WGS) entry which is preliminary data.</text>
</comment>
<feature type="transmembrane region" description="Helical" evidence="7">
    <location>
        <begin position="314"/>
        <end position="330"/>
    </location>
</feature>
<dbReference type="Pfam" id="PF03772">
    <property type="entry name" value="Competence"/>
    <property type="match status" value="1"/>
</dbReference>
<dbReference type="NCBIfam" id="TIGR00360">
    <property type="entry name" value="ComEC_N-term"/>
    <property type="match status" value="1"/>
</dbReference>
<gene>
    <name evidence="9" type="ORF">JOF36_002389</name>
</gene>
<dbReference type="InterPro" id="IPR052159">
    <property type="entry name" value="Competence_DNA_uptake"/>
</dbReference>
<dbReference type="InterPro" id="IPR027417">
    <property type="entry name" value="P-loop_NTPase"/>
</dbReference>
<dbReference type="PANTHER" id="PTHR30619">
    <property type="entry name" value="DNA INTERNALIZATION/COMPETENCE PROTEIN COMEC/REC2"/>
    <property type="match status" value="1"/>
</dbReference>
<evidence type="ECO:0000256" key="1">
    <source>
        <dbReference type="ARBA" id="ARBA00004651"/>
    </source>
</evidence>
<feature type="transmembrane region" description="Helical" evidence="7">
    <location>
        <begin position="393"/>
        <end position="411"/>
    </location>
</feature>
<dbReference type="Pfam" id="PF00753">
    <property type="entry name" value="Lactamase_B"/>
    <property type="match status" value="1"/>
</dbReference>
<organism evidence="9 10">
    <name type="scientific">Pseudonocardia parietis</name>
    <dbReference type="NCBI Taxonomy" id="570936"/>
    <lineage>
        <taxon>Bacteria</taxon>
        <taxon>Bacillati</taxon>
        <taxon>Actinomycetota</taxon>
        <taxon>Actinomycetes</taxon>
        <taxon>Pseudonocardiales</taxon>
        <taxon>Pseudonocardiaceae</taxon>
        <taxon>Pseudonocardia</taxon>
    </lineage>
</organism>
<dbReference type="PANTHER" id="PTHR30619:SF1">
    <property type="entry name" value="RECOMBINATION PROTEIN 2"/>
    <property type="match status" value="1"/>
</dbReference>
<feature type="region of interest" description="Disordered" evidence="6">
    <location>
        <begin position="775"/>
        <end position="877"/>
    </location>
</feature>
<dbReference type="InterPro" id="IPR001279">
    <property type="entry name" value="Metallo-B-lactamas"/>
</dbReference>